<protein>
    <submittedName>
        <fullName evidence="2">Phytanoyl-CoA dioxygenase PhyH</fullName>
    </submittedName>
</protein>
<feature type="region of interest" description="Disordered" evidence="1">
    <location>
        <begin position="282"/>
        <end position="306"/>
    </location>
</feature>
<evidence type="ECO:0000313" key="3">
    <source>
        <dbReference type="Proteomes" id="UP000295210"/>
    </source>
</evidence>
<dbReference type="Pfam" id="PF05721">
    <property type="entry name" value="PhyH"/>
    <property type="match status" value="1"/>
</dbReference>
<dbReference type="Gene3D" id="2.60.120.620">
    <property type="entry name" value="q2cbj1_9rhob like domain"/>
    <property type="match status" value="1"/>
</dbReference>
<keyword evidence="3" id="KW-1185">Reference proteome</keyword>
<proteinExistence type="predicted"/>
<keyword evidence="2" id="KW-0560">Oxidoreductase</keyword>
<dbReference type="PANTHER" id="PTHR40128:SF1">
    <property type="entry name" value="PHYTANOYL-COA HYDROXYLASE"/>
    <property type="match status" value="1"/>
</dbReference>
<organism evidence="2 3">
    <name type="scientific">Acidipila rosea</name>
    <dbReference type="NCBI Taxonomy" id="768535"/>
    <lineage>
        <taxon>Bacteria</taxon>
        <taxon>Pseudomonadati</taxon>
        <taxon>Acidobacteriota</taxon>
        <taxon>Terriglobia</taxon>
        <taxon>Terriglobales</taxon>
        <taxon>Acidobacteriaceae</taxon>
        <taxon>Acidipila</taxon>
    </lineage>
</organism>
<evidence type="ECO:0000313" key="2">
    <source>
        <dbReference type="EMBL" id="TCK71725.1"/>
    </source>
</evidence>
<name>A0A4R1L1B7_9BACT</name>
<dbReference type="InterPro" id="IPR008775">
    <property type="entry name" value="Phytyl_CoA_dOase-like"/>
</dbReference>
<comment type="caution">
    <text evidence="2">The sequence shown here is derived from an EMBL/GenBank/DDBJ whole genome shotgun (WGS) entry which is preliminary data.</text>
</comment>
<dbReference type="Proteomes" id="UP000295210">
    <property type="component" value="Unassembled WGS sequence"/>
</dbReference>
<gene>
    <name evidence="2" type="ORF">C7378_3015</name>
</gene>
<reference evidence="2 3" key="1">
    <citation type="submission" date="2019-03" db="EMBL/GenBank/DDBJ databases">
        <title>Genomic Encyclopedia of Type Strains, Phase IV (KMG-IV): sequencing the most valuable type-strain genomes for metagenomic binning, comparative biology and taxonomic classification.</title>
        <authorList>
            <person name="Goeker M."/>
        </authorList>
    </citation>
    <scope>NUCLEOTIDE SEQUENCE [LARGE SCALE GENOMIC DNA]</scope>
    <source>
        <strain evidence="2 3">DSM 103428</strain>
    </source>
</reference>
<evidence type="ECO:0000256" key="1">
    <source>
        <dbReference type="SAM" id="MobiDB-lite"/>
    </source>
</evidence>
<keyword evidence="2" id="KW-0223">Dioxygenase</keyword>
<sequence>MATLSAVPEMYSCGHKLDDGEEQLGQLAPTDDAGAPREQLQARMAEDGYLFLRGCLDRDEVLAARRHVLEQLSKEGQLDPAAPLMEGVPKPGTKLFFHPELAQKNNPPLQHLLYHPEGRLMRFFSSFLGGDVLHFDFTWLRCISPGLGTPSHCDIVYMGRGTRKLYTAWTPLGDIDFQMGGLMILEGSHRNEQLQNTYGQRDVDAYCTNRPDDPAKEARGLNGWLSEDPNKIRRSLGGRWLTAEYAAGDVVIFCMDIVHGGMDNRSPRLRISSDSRYQLASEPADERWIGENPPGHSSAGKRGRIC</sequence>
<dbReference type="AlphaFoldDB" id="A0A4R1L1B7"/>
<dbReference type="SUPFAM" id="SSF51197">
    <property type="entry name" value="Clavaminate synthase-like"/>
    <property type="match status" value="1"/>
</dbReference>
<dbReference type="PANTHER" id="PTHR40128">
    <property type="entry name" value="EXPRESSED PROTEIN"/>
    <property type="match status" value="1"/>
</dbReference>
<dbReference type="EMBL" id="SMGK01000005">
    <property type="protein sequence ID" value="TCK71725.1"/>
    <property type="molecule type" value="Genomic_DNA"/>
</dbReference>
<accession>A0A4R1L1B7</accession>
<dbReference type="RefSeq" id="WP_131998473.1">
    <property type="nucleotide sequence ID" value="NZ_SMGK01000005.1"/>
</dbReference>
<dbReference type="GO" id="GO:0016706">
    <property type="term" value="F:2-oxoglutarate-dependent dioxygenase activity"/>
    <property type="evidence" value="ECO:0007669"/>
    <property type="project" value="UniProtKB-ARBA"/>
</dbReference>
<dbReference type="OrthoDB" id="243460at2"/>